<gene>
    <name evidence="1" type="ORF">HX829_18285</name>
</gene>
<sequence>MNISIHNYEILNFPKENLIVSEMGVSKISSPSLLNALKTIKNRNQSNISKEEINDILVENGLDSEAAFSFMEKALLIKKSIHEYYFKKIIFIHNLNDEAVENILTSEICLPVEFHHISSTTRKLDNNSRDFIFILCKDYDYGRLKKLYFEMASTAPQSALSVGTMIGNFFCISPPYIAEIGNPCHFCNVDRLEFNDQLNPRDSSWIKLFTFFKDRNSPIPSSQHTLLQKSLIFGAVANHINFYTTSKNESCHQDSLFLTSYVDISKGLITEENLSHWFMCDCLRSTK</sequence>
<dbReference type="AlphaFoldDB" id="A0A7Y7WH83"/>
<dbReference type="EMBL" id="JACAPU010000021">
    <property type="protein sequence ID" value="NWB48444.1"/>
    <property type="molecule type" value="Genomic_DNA"/>
</dbReference>
<name>A0A7Y7WH83_9PSED</name>
<dbReference type="RefSeq" id="WP_177144716.1">
    <property type="nucleotide sequence ID" value="NZ_JACAPU010000021.1"/>
</dbReference>
<dbReference type="Proteomes" id="UP000582981">
    <property type="component" value="Unassembled WGS sequence"/>
</dbReference>
<dbReference type="NCBIfam" id="TIGR04424">
    <property type="entry name" value="metallo_McbB"/>
    <property type="match status" value="1"/>
</dbReference>
<organism evidence="1 2">
    <name type="scientific">Pseudomonas gingeri</name>
    <dbReference type="NCBI Taxonomy" id="117681"/>
    <lineage>
        <taxon>Bacteria</taxon>
        <taxon>Pseudomonadati</taxon>
        <taxon>Pseudomonadota</taxon>
        <taxon>Gammaproteobacteria</taxon>
        <taxon>Pseudomonadales</taxon>
        <taxon>Pseudomonadaceae</taxon>
        <taxon>Pseudomonas</taxon>
    </lineage>
</organism>
<protein>
    <submittedName>
        <fullName evidence="1">McbB family protein</fullName>
    </submittedName>
</protein>
<dbReference type="InterPro" id="IPR030956">
    <property type="entry name" value="McbB"/>
</dbReference>
<proteinExistence type="predicted"/>
<accession>A0A7Y7WH83</accession>
<reference evidence="1 2" key="1">
    <citation type="submission" date="2020-04" db="EMBL/GenBank/DDBJ databases">
        <title>Molecular characterization of pseudomonads from Agaricus bisporus reveal novel blotch 2 pathogens in Western Europe.</title>
        <authorList>
            <person name="Taparia T."/>
            <person name="Krijger M."/>
            <person name="Haynes E."/>
            <person name="Elpinstone J.G."/>
            <person name="Noble R."/>
            <person name="Van Der Wolf J."/>
        </authorList>
    </citation>
    <scope>NUCLEOTIDE SEQUENCE [LARGE SCALE GENOMIC DNA]</scope>
    <source>
        <strain evidence="1 2">F1001</strain>
    </source>
</reference>
<evidence type="ECO:0000313" key="2">
    <source>
        <dbReference type="Proteomes" id="UP000582981"/>
    </source>
</evidence>
<evidence type="ECO:0000313" key="1">
    <source>
        <dbReference type="EMBL" id="NWB48444.1"/>
    </source>
</evidence>
<comment type="caution">
    <text evidence="1">The sequence shown here is derived from an EMBL/GenBank/DDBJ whole genome shotgun (WGS) entry which is preliminary data.</text>
</comment>